<name>A0A8H7U370_9APHY</name>
<dbReference type="Proteomes" id="UP000639403">
    <property type="component" value="Unassembled WGS sequence"/>
</dbReference>
<reference evidence="1" key="1">
    <citation type="submission" date="2020-11" db="EMBL/GenBank/DDBJ databases">
        <authorList>
            <person name="Koelle M."/>
            <person name="Horta M.A.C."/>
            <person name="Nowrousian M."/>
            <person name="Ohm R.A."/>
            <person name="Benz P."/>
            <person name="Pilgard A."/>
        </authorList>
    </citation>
    <scope>NUCLEOTIDE SEQUENCE</scope>
    <source>
        <strain evidence="1">FPRL280</strain>
    </source>
</reference>
<dbReference type="AlphaFoldDB" id="A0A8H7U370"/>
<proteinExistence type="predicted"/>
<gene>
    <name evidence="1" type="ORF">IEO21_04518</name>
</gene>
<comment type="caution">
    <text evidence="1">The sequence shown here is derived from an EMBL/GenBank/DDBJ whole genome shotgun (WGS) entry which is preliminary data.</text>
</comment>
<sequence length="526" mass="58236">MVLPFPNEIWLDIFKGLANEGEYDVLERCRVVDDSGGKLRRWSGPTDVSIVGGNSKDGRRPIPHLATFASRFAGRWTRVRNLLIHSAVWRARDLDLDTIVRDLAAFAITHLCLRDVTFPSILTLGRLASPWSAVRRLTLGHVTFPSVTTFARLLSCVFVKHGFDLRSVPVYPGLPSHLADVDLGNNLHSDPCSVADLVDLFIATGLSANLRRITASSPWVTTVCDATLNRLVKHSHSLHHLSLGQSSFGHAFLFQSICIARYFHVSSNTYLEHLRLTVDVDRENKSYLYVSVVATLSQVTSTHISRIKVDFWPYDILGAKLDVDLEKLMDGLPQLDAIFFQPIFNSLADVDIFITALDRQEVRDKESVQDLRLYLPMLDARGILGCVSFHVVRFAIRIAMSGVHLTREWRTRRIKSVSAEDAEVSHAGAGADDDRRTNNAISVTIPHDDSDVVSETSQPVWVPPAVYDDAETHSSSKPKVAQVPADSACDDEVVLQNTTAGPETSVETFARDDHGTCASKCMSAGE</sequence>
<dbReference type="EMBL" id="JADOXO010000068">
    <property type="protein sequence ID" value="KAF9815597.1"/>
    <property type="molecule type" value="Genomic_DNA"/>
</dbReference>
<evidence type="ECO:0000313" key="2">
    <source>
        <dbReference type="Proteomes" id="UP000639403"/>
    </source>
</evidence>
<evidence type="ECO:0000313" key="1">
    <source>
        <dbReference type="EMBL" id="KAF9815597.1"/>
    </source>
</evidence>
<protein>
    <submittedName>
        <fullName evidence="1">Uncharacterized protein</fullName>
    </submittedName>
</protein>
<organism evidence="1 2">
    <name type="scientific">Rhodonia placenta</name>
    <dbReference type="NCBI Taxonomy" id="104341"/>
    <lineage>
        <taxon>Eukaryota</taxon>
        <taxon>Fungi</taxon>
        <taxon>Dikarya</taxon>
        <taxon>Basidiomycota</taxon>
        <taxon>Agaricomycotina</taxon>
        <taxon>Agaricomycetes</taxon>
        <taxon>Polyporales</taxon>
        <taxon>Adustoporiaceae</taxon>
        <taxon>Rhodonia</taxon>
    </lineage>
</organism>
<reference evidence="1" key="2">
    <citation type="journal article" name="Front. Microbiol.">
        <title>Degradative Capacity of Two Strains of Rhodonia placenta: From Phenotype to Genotype.</title>
        <authorList>
            <person name="Kolle M."/>
            <person name="Horta M.A.C."/>
            <person name="Nowrousian M."/>
            <person name="Ohm R.A."/>
            <person name="Benz J.P."/>
            <person name="Pilgard A."/>
        </authorList>
    </citation>
    <scope>NUCLEOTIDE SEQUENCE</scope>
    <source>
        <strain evidence="1">FPRL280</strain>
    </source>
</reference>
<accession>A0A8H7U370</accession>